<evidence type="ECO:0000313" key="2">
    <source>
        <dbReference type="EMBL" id="VUZ85619.1"/>
    </source>
</evidence>
<feature type="domain" description="CD-NTase-associated protein 12/Pycsar effector protein TIR" evidence="1">
    <location>
        <begin position="6"/>
        <end position="119"/>
    </location>
</feature>
<evidence type="ECO:0000259" key="1">
    <source>
        <dbReference type="Pfam" id="PF10137"/>
    </source>
</evidence>
<protein>
    <submittedName>
        <fullName evidence="2">Putative nucleotide-binding protein containing TIR-like domain protein</fullName>
    </submittedName>
</protein>
<sequence length="406" mass="46966">MSKRKLFVGSSTEAADSGALRSLIDQLSQHLGSDVEVISWQNTIWSNLESALRTLTQSLTEYSYAVFLGWPDDKLEMRTRKFYCCRDNVIFEFGLFLSQLGRERTFFVAPKPGIKLPPDDLEYHILTDLRGTFFAGTYTITGTGSSLTPHFRLDSLIQTIQRLECDMHALTPVSAKTELDRQIQGAQSKVRTPGRPDAYYSGLLRNRIDYLINLKAIESNKSVQDAVQDLLLFMEYERDVCDLKQLTHVQHHEVGQWGQVWVFADSPLEFQPTSGRDFDALRKTIRDNLLNGVEYKYFLTEDGYNKSKLDMIIPSNIKETQKNKMRKQITFFLVDKKLFKTYFTLHFPKGQTNPTKVYMSALRDERRKDLLIEIADSEHIQRIRENIELLCGKDEENSKVKVKRFV</sequence>
<evidence type="ECO:0000313" key="3">
    <source>
        <dbReference type="Proteomes" id="UP000334340"/>
    </source>
</evidence>
<keyword evidence="3" id="KW-1185">Reference proteome</keyword>
<dbReference type="Pfam" id="PF10137">
    <property type="entry name" value="CAP12-PCTIR_TIR"/>
    <property type="match status" value="1"/>
</dbReference>
<dbReference type="InterPro" id="IPR019302">
    <property type="entry name" value="CAP12/PCTIR_TIR_dom"/>
</dbReference>
<reference evidence="2 3" key="1">
    <citation type="submission" date="2019-07" db="EMBL/GenBank/DDBJ databases">
        <authorList>
            <person name="Cremers G."/>
        </authorList>
    </citation>
    <scope>NUCLEOTIDE SEQUENCE [LARGE SCALE GENOMIC DNA]</scope>
</reference>
<accession>A0A564ZJV4</accession>
<proteinExistence type="predicted"/>
<dbReference type="Proteomes" id="UP000334340">
    <property type="component" value="Unassembled WGS sequence"/>
</dbReference>
<dbReference type="GO" id="GO:0050135">
    <property type="term" value="F:NADP+ nucleosidase activity"/>
    <property type="evidence" value="ECO:0007669"/>
    <property type="project" value="InterPro"/>
</dbReference>
<gene>
    <name evidence="2" type="ORF">MELA_02004</name>
</gene>
<organism evidence="2 3">
    <name type="scientific">Candidatus Methylomirabilis lanthanidiphila</name>
    <dbReference type="NCBI Taxonomy" id="2211376"/>
    <lineage>
        <taxon>Bacteria</taxon>
        <taxon>Candidatus Methylomirabilota</taxon>
        <taxon>Candidatus Methylomirabilia</taxon>
        <taxon>Candidatus Methylomirabilales</taxon>
        <taxon>Candidatus Methylomirabilaceae</taxon>
        <taxon>Candidatus Methylomirabilis</taxon>
    </lineage>
</organism>
<name>A0A564ZJV4_9BACT</name>
<dbReference type="EMBL" id="CABIKM010000030">
    <property type="protein sequence ID" value="VUZ85619.1"/>
    <property type="molecule type" value="Genomic_DNA"/>
</dbReference>
<dbReference type="AlphaFoldDB" id="A0A564ZJV4"/>